<dbReference type="InterPro" id="IPR050665">
    <property type="entry name" value="Cytochrome_P450_Monooxygen"/>
</dbReference>
<dbReference type="AlphaFoldDB" id="A0AAD9XJS4"/>
<sequence>MHLLLIILFTILVVYLVKIVHLIIWVPYRIQRHFKKQCISGPGYCLIAGNVAKIRRQHMEAQSKPMSSDHHIIPRIVRFYLNWSLKYGTTFLYWFWSIPRLVISDPDIIKEVLMNKDGSFEKIKFDPLSKLLLGDGLVEFGGDKWAVHRRIANQAFNMERVKVPEIVTSTMKMVDKWKELRGRKVDEIEIEVSTQFHELSADVMKMESEFSCCKNSKRICLLNLLEVFIFQGSGYKIIKCLD</sequence>
<comment type="subcellular location">
    <subcellularLocation>
        <location evidence="2">Membrane</location>
        <topology evidence="2">Single-pass membrane protein</topology>
    </subcellularLocation>
</comment>
<dbReference type="GO" id="GO:0005506">
    <property type="term" value="F:iron ion binding"/>
    <property type="evidence" value="ECO:0007669"/>
    <property type="project" value="InterPro"/>
</dbReference>
<name>A0AAD9XJS4_9ROSI</name>
<evidence type="ECO:0008006" key="15">
    <source>
        <dbReference type="Google" id="ProtNLM"/>
    </source>
</evidence>
<evidence type="ECO:0000256" key="1">
    <source>
        <dbReference type="ARBA" id="ARBA00001971"/>
    </source>
</evidence>
<evidence type="ECO:0000256" key="3">
    <source>
        <dbReference type="ARBA" id="ARBA00010617"/>
    </source>
</evidence>
<evidence type="ECO:0000313" key="13">
    <source>
        <dbReference type="EMBL" id="KAK2660497.1"/>
    </source>
</evidence>
<evidence type="ECO:0000313" key="14">
    <source>
        <dbReference type="Proteomes" id="UP001280121"/>
    </source>
</evidence>
<organism evidence="13 14">
    <name type="scientific">Dipteronia dyeriana</name>
    <dbReference type="NCBI Taxonomy" id="168575"/>
    <lineage>
        <taxon>Eukaryota</taxon>
        <taxon>Viridiplantae</taxon>
        <taxon>Streptophyta</taxon>
        <taxon>Embryophyta</taxon>
        <taxon>Tracheophyta</taxon>
        <taxon>Spermatophyta</taxon>
        <taxon>Magnoliopsida</taxon>
        <taxon>eudicotyledons</taxon>
        <taxon>Gunneridae</taxon>
        <taxon>Pentapetalae</taxon>
        <taxon>rosids</taxon>
        <taxon>malvids</taxon>
        <taxon>Sapindales</taxon>
        <taxon>Sapindaceae</taxon>
        <taxon>Hippocastanoideae</taxon>
        <taxon>Acereae</taxon>
        <taxon>Dipteronia</taxon>
    </lineage>
</organism>
<keyword evidence="11 12" id="KW-0472">Membrane</keyword>
<keyword evidence="5 12" id="KW-0812">Transmembrane</keyword>
<proteinExistence type="inferred from homology"/>
<evidence type="ECO:0000256" key="11">
    <source>
        <dbReference type="ARBA" id="ARBA00023136"/>
    </source>
</evidence>
<keyword evidence="14" id="KW-1185">Reference proteome</keyword>
<dbReference type="Proteomes" id="UP001280121">
    <property type="component" value="Unassembled WGS sequence"/>
</dbReference>
<protein>
    <recommendedName>
        <fullName evidence="15">Cytochrome P450</fullName>
    </recommendedName>
</protein>
<comment type="similarity">
    <text evidence="3">Belongs to the cytochrome P450 family.</text>
</comment>
<evidence type="ECO:0000256" key="2">
    <source>
        <dbReference type="ARBA" id="ARBA00004167"/>
    </source>
</evidence>
<dbReference type="GO" id="GO:0016705">
    <property type="term" value="F:oxidoreductase activity, acting on paired donors, with incorporation or reduction of molecular oxygen"/>
    <property type="evidence" value="ECO:0007669"/>
    <property type="project" value="InterPro"/>
</dbReference>
<dbReference type="GO" id="GO:0004497">
    <property type="term" value="F:monooxygenase activity"/>
    <property type="evidence" value="ECO:0007669"/>
    <property type="project" value="UniProtKB-KW"/>
</dbReference>
<evidence type="ECO:0000256" key="9">
    <source>
        <dbReference type="ARBA" id="ARBA00023004"/>
    </source>
</evidence>
<dbReference type="GO" id="GO:0020037">
    <property type="term" value="F:heme binding"/>
    <property type="evidence" value="ECO:0007669"/>
    <property type="project" value="InterPro"/>
</dbReference>
<dbReference type="InterPro" id="IPR001128">
    <property type="entry name" value="Cyt_P450"/>
</dbReference>
<keyword evidence="8" id="KW-0560">Oxidoreductase</keyword>
<dbReference type="PANTHER" id="PTHR24282">
    <property type="entry name" value="CYTOCHROME P450 FAMILY MEMBER"/>
    <property type="match status" value="1"/>
</dbReference>
<keyword evidence="6" id="KW-0479">Metal-binding</keyword>
<reference evidence="13" key="1">
    <citation type="journal article" date="2023" name="Plant J.">
        <title>Genome sequences and population genomics provide insights into the demographic history, inbreeding, and mutation load of two 'living fossil' tree species of Dipteronia.</title>
        <authorList>
            <person name="Feng Y."/>
            <person name="Comes H.P."/>
            <person name="Chen J."/>
            <person name="Zhu S."/>
            <person name="Lu R."/>
            <person name="Zhang X."/>
            <person name="Li P."/>
            <person name="Qiu J."/>
            <person name="Olsen K.M."/>
            <person name="Qiu Y."/>
        </authorList>
    </citation>
    <scope>NUCLEOTIDE SEQUENCE</scope>
    <source>
        <strain evidence="13">KIB01</strain>
    </source>
</reference>
<comment type="cofactor">
    <cofactor evidence="1">
        <name>heme</name>
        <dbReference type="ChEBI" id="CHEBI:30413"/>
    </cofactor>
</comment>
<gene>
    <name evidence="13" type="ORF">Ddye_007030</name>
</gene>
<dbReference type="InterPro" id="IPR036396">
    <property type="entry name" value="Cyt_P450_sf"/>
</dbReference>
<evidence type="ECO:0000256" key="6">
    <source>
        <dbReference type="ARBA" id="ARBA00022723"/>
    </source>
</evidence>
<evidence type="ECO:0000256" key="8">
    <source>
        <dbReference type="ARBA" id="ARBA00023002"/>
    </source>
</evidence>
<comment type="caution">
    <text evidence="13">The sequence shown here is derived from an EMBL/GenBank/DDBJ whole genome shotgun (WGS) entry which is preliminary data.</text>
</comment>
<evidence type="ECO:0000256" key="7">
    <source>
        <dbReference type="ARBA" id="ARBA00022989"/>
    </source>
</evidence>
<dbReference type="Gene3D" id="1.10.630.10">
    <property type="entry name" value="Cytochrome P450"/>
    <property type="match status" value="1"/>
</dbReference>
<evidence type="ECO:0000256" key="10">
    <source>
        <dbReference type="ARBA" id="ARBA00023033"/>
    </source>
</evidence>
<keyword evidence="9" id="KW-0408">Iron</keyword>
<dbReference type="EMBL" id="JANJYI010000002">
    <property type="protein sequence ID" value="KAK2660497.1"/>
    <property type="molecule type" value="Genomic_DNA"/>
</dbReference>
<keyword evidence="7 12" id="KW-1133">Transmembrane helix</keyword>
<evidence type="ECO:0000256" key="4">
    <source>
        <dbReference type="ARBA" id="ARBA00022617"/>
    </source>
</evidence>
<dbReference type="GO" id="GO:0016020">
    <property type="term" value="C:membrane"/>
    <property type="evidence" value="ECO:0007669"/>
    <property type="project" value="UniProtKB-SubCell"/>
</dbReference>
<dbReference type="PANTHER" id="PTHR24282:SF211">
    <property type="entry name" value="CYTOCHROME P450-RELATED"/>
    <property type="match status" value="1"/>
</dbReference>
<dbReference type="Pfam" id="PF00067">
    <property type="entry name" value="p450"/>
    <property type="match status" value="1"/>
</dbReference>
<keyword evidence="10" id="KW-0503">Monooxygenase</keyword>
<evidence type="ECO:0000256" key="5">
    <source>
        <dbReference type="ARBA" id="ARBA00022692"/>
    </source>
</evidence>
<feature type="transmembrane region" description="Helical" evidence="12">
    <location>
        <begin position="6"/>
        <end position="26"/>
    </location>
</feature>
<dbReference type="SUPFAM" id="SSF48264">
    <property type="entry name" value="Cytochrome P450"/>
    <property type="match status" value="1"/>
</dbReference>
<evidence type="ECO:0000256" key="12">
    <source>
        <dbReference type="SAM" id="Phobius"/>
    </source>
</evidence>
<accession>A0AAD9XJS4</accession>
<keyword evidence="4" id="KW-0349">Heme</keyword>